<comment type="similarity">
    <text evidence="1">Belongs to the UPF0237 family.</text>
</comment>
<name>A0A1V6C5A1_UNCT6</name>
<evidence type="ECO:0000259" key="2">
    <source>
        <dbReference type="PROSITE" id="PS51671"/>
    </source>
</evidence>
<feature type="domain" description="ACT" evidence="2">
    <location>
        <begin position="7"/>
        <end position="88"/>
    </location>
</feature>
<dbReference type="InterPro" id="IPR002912">
    <property type="entry name" value="ACT_dom"/>
</dbReference>
<dbReference type="Pfam" id="PF13740">
    <property type="entry name" value="ACT_6"/>
    <property type="match status" value="1"/>
</dbReference>
<dbReference type="Gene3D" id="3.30.70.260">
    <property type="match status" value="1"/>
</dbReference>
<dbReference type="PROSITE" id="PS51671">
    <property type="entry name" value="ACT"/>
    <property type="match status" value="1"/>
</dbReference>
<reference evidence="3" key="1">
    <citation type="submission" date="2017-02" db="EMBL/GenBank/DDBJ databases">
        <title>Delving into the versatile metabolic prowess of the omnipresent phylum Bacteroidetes.</title>
        <authorList>
            <person name="Nobu M.K."/>
            <person name="Mei R."/>
            <person name="Narihiro T."/>
            <person name="Kuroda K."/>
            <person name="Liu W.-T."/>
        </authorList>
    </citation>
    <scope>NUCLEOTIDE SEQUENCE</scope>
    <source>
        <strain evidence="3">ADurb.Bin131</strain>
    </source>
</reference>
<dbReference type="Proteomes" id="UP000485562">
    <property type="component" value="Unassembled WGS sequence"/>
</dbReference>
<organism evidence="3">
    <name type="scientific">candidate division TA06 bacterium ADurb.Bin131</name>
    <dbReference type="NCBI Taxonomy" id="1852827"/>
    <lineage>
        <taxon>Bacteria</taxon>
        <taxon>Bacteria division TA06</taxon>
    </lineage>
</organism>
<dbReference type="InterPro" id="IPR050990">
    <property type="entry name" value="UPF0237/GcvR_regulator"/>
</dbReference>
<accession>A0A1V6C5A1</accession>
<dbReference type="PANTHER" id="PTHR34875">
    <property type="entry name" value="UPF0237 PROTEIN MJ1558"/>
    <property type="match status" value="1"/>
</dbReference>
<dbReference type="AlphaFoldDB" id="A0A1V6C5A1"/>
<evidence type="ECO:0000313" key="3">
    <source>
        <dbReference type="EMBL" id="OQB72092.1"/>
    </source>
</evidence>
<comment type="caution">
    <text evidence="3">The sequence shown here is derived from an EMBL/GenBank/DDBJ whole genome shotgun (WGS) entry which is preliminary data.</text>
</comment>
<gene>
    <name evidence="3" type="ORF">BWX89_01479</name>
</gene>
<protein>
    <recommendedName>
        <fullName evidence="1">UPF0237 protein BWX89_01479</fullName>
    </recommendedName>
</protein>
<dbReference type="NCBIfam" id="NF001220">
    <property type="entry name" value="PRK00194.1"/>
    <property type="match status" value="1"/>
</dbReference>
<dbReference type="HAMAP" id="MF_01054">
    <property type="entry name" value="UPF0237"/>
    <property type="match status" value="1"/>
</dbReference>
<dbReference type="SUPFAM" id="SSF55021">
    <property type="entry name" value="ACT-like"/>
    <property type="match status" value="1"/>
</dbReference>
<sequence length="92" mass="10652">MQKELLFITVIGKDRKGIVAGISNLLFKKNINIEDISQKIIRKHFVMVMLVDIKEANSSMEKISRDLQTLGKEMGLIVQVQHENIFNMMHRI</sequence>
<dbReference type="EMBL" id="MWDQ01000141">
    <property type="protein sequence ID" value="OQB72092.1"/>
    <property type="molecule type" value="Genomic_DNA"/>
</dbReference>
<dbReference type="InterPro" id="IPR045865">
    <property type="entry name" value="ACT-like_dom_sf"/>
</dbReference>
<dbReference type="PANTHER" id="PTHR34875:SF6">
    <property type="entry name" value="UPF0237 PROTEIN MJ1558"/>
    <property type="match status" value="1"/>
</dbReference>
<proteinExistence type="inferred from homology"/>
<evidence type="ECO:0000256" key="1">
    <source>
        <dbReference type="HAMAP-Rule" id="MF_01054"/>
    </source>
</evidence>
<dbReference type="CDD" id="cd04872">
    <property type="entry name" value="ACT_1ZPV"/>
    <property type="match status" value="1"/>
</dbReference>
<dbReference type="InterPro" id="IPR022986">
    <property type="entry name" value="UPF0237_ACT"/>
</dbReference>